<dbReference type="Pfam" id="PF07583">
    <property type="entry name" value="PSCyt2"/>
    <property type="match status" value="1"/>
</dbReference>
<dbReference type="InterPro" id="IPR022655">
    <property type="entry name" value="DUF1553"/>
</dbReference>
<keyword evidence="5" id="KW-1185">Reference proteome</keyword>
<gene>
    <name evidence="4" type="ORF">SV7mr_17920</name>
</gene>
<evidence type="ECO:0000313" key="4">
    <source>
        <dbReference type="EMBL" id="QDT59285.1"/>
    </source>
</evidence>
<dbReference type="Proteomes" id="UP000315003">
    <property type="component" value="Chromosome"/>
</dbReference>
<evidence type="ECO:0000259" key="1">
    <source>
        <dbReference type="Pfam" id="PF07583"/>
    </source>
</evidence>
<dbReference type="PANTHER" id="PTHR35889">
    <property type="entry name" value="CYCLOINULO-OLIGOSACCHARIDE FRUCTANOTRANSFERASE-RELATED"/>
    <property type="match status" value="1"/>
</dbReference>
<reference evidence="4 5" key="1">
    <citation type="submission" date="2019-02" db="EMBL/GenBank/DDBJ databases">
        <title>Deep-cultivation of Planctomycetes and their phenomic and genomic characterization uncovers novel biology.</title>
        <authorList>
            <person name="Wiegand S."/>
            <person name="Jogler M."/>
            <person name="Boedeker C."/>
            <person name="Pinto D."/>
            <person name="Vollmers J."/>
            <person name="Rivas-Marin E."/>
            <person name="Kohn T."/>
            <person name="Peeters S.H."/>
            <person name="Heuer A."/>
            <person name="Rast P."/>
            <person name="Oberbeckmann S."/>
            <person name="Bunk B."/>
            <person name="Jeske O."/>
            <person name="Meyerdierks A."/>
            <person name="Storesund J.E."/>
            <person name="Kallscheuer N."/>
            <person name="Luecker S."/>
            <person name="Lage O.M."/>
            <person name="Pohl T."/>
            <person name="Merkel B.J."/>
            <person name="Hornburger P."/>
            <person name="Mueller R.-W."/>
            <person name="Bruemmer F."/>
            <person name="Labrenz M."/>
            <person name="Spormann A.M."/>
            <person name="Op den Camp H."/>
            <person name="Overmann J."/>
            <person name="Amann R."/>
            <person name="Jetten M.S.M."/>
            <person name="Mascher T."/>
            <person name="Medema M.H."/>
            <person name="Devos D.P."/>
            <person name="Kaster A.-K."/>
            <person name="Ovreas L."/>
            <person name="Rohde M."/>
            <person name="Galperin M.Y."/>
            <person name="Jogler C."/>
        </authorList>
    </citation>
    <scope>NUCLEOTIDE SEQUENCE [LARGE SCALE GENOMIC DNA]</scope>
    <source>
        <strain evidence="4 5">SV_7m_r</strain>
    </source>
</reference>
<feature type="domain" description="DUF1553" evidence="2">
    <location>
        <begin position="612"/>
        <end position="845"/>
    </location>
</feature>
<organism evidence="4 5">
    <name type="scientific">Stieleria bergensis</name>
    <dbReference type="NCBI Taxonomy" id="2528025"/>
    <lineage>
        <taxon>Bacteria</taxon>
        <taxon>Pseudomonadati</taxon>
        <taxon>Planctomycetota</taxon>
        <taxon>Planctomycetia</taxon>
        <taxon>Pirellulales</taxon>
        <taxon>Pirellulaceae</taxon>
        <taxon>Stieleria</taxon>
    </lineage>
</organism>
<name>A0A517ST30_9BACT</name>
<dbReference type="EMBL" id="CP036272">
    <property type="protein sequence ID" value="QDT59285.1"/>
    <property type="molecule type" value="Genomic_DNA"/>
</dbReference>
<accession>A0A517ST30</accession>
<dbReference type="GO" id="GO:0020037">
    <property type="term" value="F:heme binding"/>
    <property type="evidence" value="ECO:0007669"/>
    <property type="project" value="InterPro"/>
</dbReference>
<feature type="domain" description="Cytochrome C Planctomycete-type" evidence="3">
    <location>
        <begin position="188"/>
        <end position="246"/>
    </location>
</feature>
<evidence type="ECO:0000259" key="2">
    <source>
        <dbReference type="Pfam" id="PF07587"/>
    </source>
</evidence>
<dbReference type="AlphaFoldDB" id="A0A517ST30"/>
<dbReference type="InterPro" id="IPR036909">
    <property type="entry name" value="Cyt_c-like_dom_sf"/>
</dbReference>
<dbReference type="PANTHER" id="PTHR35889:SF3">
    <property type="entry name" value="F-BOX DOMAIN-CONTAINING PROTEIN"/>
    <property type="match status" value="1"/>
</dbReference>
<dbReference type="GO" id="GO:0009055">
    <property type="term" value="F:electron transfer activity"/>
    <property type="evidence" value="ECO:0007669"/>
    <property type="project" value="InterPro"/>
</dbReference>
<proteinExistence type="predicted"/>
<protein>
    <submittedName>
        <fullName evidence="4">Planctomycete cytochrome C</fullName>
    </submittedName>
</protein>
<evidence type="ECO:0000259" key="3">
    <source>
        <dbReference type="Pfam" id="PF07635"/>
    </source>
</evidence>
<dbReference type="Gene3D" id="2.60.40.1080">
    <property type="match status" value="1"/>
</dbReference>
<feature type="domain" description="DUF1549" evidence="1">
    <location>
        <begin position="386"/>
        <end position="581"/>
    </location>
</feature>
<dbReference type="Pfam" id="PF07635">
    <property type="entry name" value="PSCyt1"/>
    <property type="match status" value="1"/>
</dbReference>
<evidence type="ECO:0000313" key="5">
    <source>
        <dbReference type="Proteomes" id="UP000315003"/>
    </source>
</evidence>
<dbReference type="Pfam" id="PF07587">
    <property type="entry name" value="PSD1"/>
    <property type="match status" value="1"/>
</dbReference>
<dbReference type="InterPro" id="IPR011444">
    <property type="entry name" value="DUF1549"/>
</dbReference>
<dbReference type="InterPro" id="IPR011429">
    <property type="entry name" value="Cyt_c_Planctomycete-type"/>
</dbReference>
<dbReference type="SUPFAM" id="SSF46626">
    <property type="entry name" value="Cytochrome c"/>
    <property type="match status" value="1"/>
</dbReference>
<sequence length="873" mass="97393">MKRLFILFVLLGSPLGAEEAEVTKALRPASQRFAERDTRAVPDFQRHVVPLLGRLGCNSAKCHGSFQGQGNLRLSLFGFDFQSDHRALRADSHSGSGPRLRTGDPEDSLIVMKATEQTDHEGGQRFATGTWEHHLLLRWIESGATGPVLKGAHKEASAVAGNPPARESEQSADALFRERIQPIFEDHCYECHGFRSSKGNFSLSNREALLAGGDTGPAVVPGNANASLLMKAIEFRDDGLQMPPSGKLPSESIAVLKQWIDSGASWPDAVDSSPQATNQELVALHCQPSEILFREAGQEVQLKIIAEWKDGTREDVTCLCRFQTNEGEIVRVGSNGLATSTGEGDTHVIALYDNGVAAIPVLRPLAPMAQPNHQAAEGPRANGVHPIDGFVNAKLGKLGLVASEPCTDAEFLRRVSIDLTGTLPAPDEVLQFLNDQSKDKRLLKIEELLERPSYAAWCTNKLCDFTGCHPKSISSLLEVAREDGYVKASQWYEWIYQRVQQNQPYDQVVAGLMLADLSGRSGSMPSFWTRQSLEEPKDTAMSVAHAFLGIQLQCAECHKHPFDQWTQADFNDFSRFFDSVTRTKTRSVTEEVMTLGLLRSGQVKLAVGDDPRKPIMDWMQDPDNPWFARAFVNRVWAGYFHRGIVEPPDQFTPANPPSHPQLLDWLSREFVNNGYDMKWLHRQIASSQTYQRSWRPTESNRNDHRNFSRAIPRRIPAEVVYDGVKQVTAAPEDQGEVRANLRRRASGHLSMRMAGTHAMKVFGKPDRSIVCDCERVNQPTLLQAIFTQNDPLMRMRLADSGWLIEIEDAEEAEERLDTGLLIQQVWLRTVGRMPSQADRARAKKHLSESPTIAEGMADLLWAMMNSKEFLLNH</sequence>